<dbReference type="eggNOG" id="COG1871">
    <property type="taxonomic scope" value="Bacteria"/>
</dbReference>
<evidence type="ECO:0000256" key="1">
    <source>
        <dbReference type="ARBA" id="ARBA00022500"/>
    </source>
</evidence>
<dbReference type="Proteomes" id="UP000002209">
    <property type="component" value="Chromosome"/>
</dbReference>
<reference evidence="5" key="1">
    <citation type="submission" date="2006-03" db="EMBL/GenBank/DDBJ databases">
        <title>Complete genome sequence of Gemmatimonas aurantiaca T-27 that represents a novel phylum Gemmatimonadetes.</title>
        <authorList>
            <person name="Takasaki K."/>
            <person name="Ichikawa N."/>
            <person name="Miura H."/>
            <person name="Matsushita S."/>
            <person name="Watanabe Y."/>
            <person name="Oguchi A."/>
            <person name="Ankai A."/>
            <person name="Yashiro I."/>
            <person name="Takahashi M."/>
            <person name="Terui Y."/>
            <person name="Fukui S."/>
            <person name="Yokoyama H."/>
            <person name="Tanikawa S."/>
            <person name="Hanada S."/>
            <person name="Kamagata Y."/>
            <person name="Fujita N."/>
        </authorList>
    </citation>
    <scope>NUCLEOTIDE SEQUENCE [LARGE SCALE GENOMIC DNA]</scope>
    <source>
        <strain evidence="5">T-27 / DSM 14586 / JCM 11422 / NBRC 100505</strain>
    </source>
</reference>
<comment type="catalytic activity">
    <reaction evidence="3">
        <text>L-glutaminyl-[protein] + H2O = L-glutamyl-[protein] + NH4(+)</text>
        <dbReference type="Rhea" id="RHEA:16441"/>
        <dbReference type="Rhea" id="RHEA-COMP:10207"/>
        <dbReference type="Rhea" id="RHEA-COMP:10208"/>
        <dbReference type="ChEBI" id="CHEBI:15377"/>
        <dbReference type="ChEBI" id="CHEBI:28938"/>
        <dbReference type="ChEBI" id="CHEBI:29973"/>
        <dbReference type="ChEBI" id="CHEBI:30011"/>
        <dbReference type="EC" id="3.5.1.44"/>
    </reaction>
</comment>
<dbReference type="Pfam" id="PF03975">
    <property type="entry name" value="CheD"/>
    <property type="match status" value="1"/>
</dbReference>
<dbReference type="PANTHER" id="PTHR35147">
    <property type="entry name" value="CHEMORECEPTOR GLUTAMINE DEAMIDASE CHED-RELATED"/>
    <property type="match status" value="1"/>
</dbReference>
<dbReference type="EMBL" id="AP009153">
    <property type="protein sequence ID" value="BAH38455.1"/>
    <property type="molecule type" value="Genomic_DNA"/>
</dbReference>
<dbReference type="STRING" id="379066.GAU_1413"/>
<keyword evidence="1 3" id="KW-0145">Chemotaxis</keyword>
<comment type="similarity">
    <text evidence="3">Belongs to the CheD family.</text>
</comment>
<evidence type="ECO:0000313" key="4">
    <source>
        <dbReference type="EMBL" id="BAH38455.1"/>
    </source>
</evidence>
<proteinExistence type="inferred from homology"/>
<accession>C1A895</accession>
<dbReference type="InterPro" id="IPR011324">
    <property type="entry name" value="Cytotoxic_necrot_fac-like_cat"/>
</dbReference>
<dbReference type="GO" id="GO:0006935">
    <property type="term" value="P:chemotaxis"/>
    <property type="evidence" value="ECO:0007669"/>
    <property type="project" value="UniProtKB-UniRule"/>
</dbReference>
<dbReference type="HAMAP" id="MF_01440">
    <property type="entry name" value="CheD"/>
    <property type="match status" value="1"/>
</dbReference>
<dbReference type="GO" id="GO:0050568">
    <property type="term" value="F:protein-glutamine glutaminase activity"/>
    <property type="evidence" value="ECO:0007669"/>
    <property type="project" value="UniProtKB-UniRule"/>
</dbReference>
<dbReference type="HOGENOM" id="CLU_087854_2_0_0"/>
<protein>
    <recommendedName>
        <fullName evidence="3">Probable chemoreceptor glutamine deamidase CheD</fullName>
        <ecNumber evidence="3">3.5.1.44</ecNumber>
    </recommendedName>
</protein>
<dbReference type="InterPro" id="IPR005659">
    <property type="entry name" value="Chemorcpt_Glu_NH3ase_CheD"/>
</dbReference>
<organism evidence="4 5">
    <name type="scientific">Gemmatimonas aurantiaca (strain DSM 14586 / JCM 11422 / NBRC 100505 / T-27)</name>
    <dbReference type="NCBI Taxonomy" id="379066"/>
    <lineage>
        <taxon>Bacteria</taxon>
        <taxon>Pseudomonadati</taxon>
        <taxon>Gemmatimonadota</taxon>
        <taxon>Gemmatimonadia</taxon>
        <taxon>Gemmatimonadales</taxon>
        <taxon>Gemmatimonadaceae</taxon>
        <taxon>Gemmatimonas</taxon>
    </lineage>
</organism>
<dbReference type="CDD" id="cd16352">
    <property type="entry name" value="CheD"/>
    <property type="match status" value="1"/>
</dbReference>
<comment type="function">
    <text evidence="3">Probably deamidates glutamine residues to glutamate on methyl-accepting chemotaxis receptors (MCPs), playing an important role in chemotaxis.</text>
</comment>
<dbReference type="KEGG" id="gau:GAU_1413"/>
<dbReference type="AlphaFoldDB" id="C1A895"/>
<sequence length="171" mass="17385">MSCGGHRPDASRMSQIAVGSADFAIGVGDLTLVTVGLGSCVAIVLHDAESRVGALAHVLLPHAAHTSGVHAAGKIASSAVPAMLQQMRAEGSTGEVQARLVGGASMFAPLLRQGAMSIGARNVQACRLACAHHGIPIVGEAVGGERGRSVRFEVRTGRLAIRTVLGPDLVL</sequence>
<dbReference type="PANTHER" id="PTHR35147:SF1">
    <property type="entry name" value="CHEMORECEPTOR GLUTAMINE DEAMIDASE CHED-RELATED"/>
    <property type="match status" value="1"/>
</dbReference>
<dbReference type="SUPFAM" id="SSF64438">
    <property type="entry name" value="CNF1/YfiH-like putative cysteine hydrolases"/>
    <property type="match status" value="1"/>
</dbReference>
<dbReference type="InterPro" id="IPR038592">
    <property type="entry name" value="CheD-like_sf"/>
</dbReference>
<dbReference type="Gene3D" id="3.30.1330.200">
    <property type="match status" value="1"/>
</dbReference>
<evidence type="ECO:0000313" key="5">
    <source>
        <dbReference type="Proteomes" id="UP000002209"/>
    </source>
</evidence>
<evidence type="ECO:0000256" key="2">
    <source>
        <dbReference type="ARBA" id="ARBA00022801"/>
    </source>
</evidence>
<gene>
    <name evidence="3 4" type="primary">cheD</name>
    <name evidence="4" type="ordered locus">GAU_1413</name>
</gene>
<dbReference type="EC" id="3.5.1.44" evidence="3"/>
<keyword evidence="2 3" id="KW-0378">Hydrolase</keyword>
<keyword evidence="5" id="KW-1185">Reference proteome</keyword>
<name>C1A895_GEMAT</name>
<evidence type="ECO:0000256" key="3">
    <source>
        <dbReference type="HAMAP-Rule" id="MF_01440"/>
    </source>
</evidence>